<evidence type="ECO:0000313" key="8">
    <source>
        <dbReference type="EMBL" id="SHG68314.1"/>
    </source>
</evidence>
<feature type="transmembrane region" description="Helical" evidence="6">
    <location>
        <begin position="56"/>
        <end position="76"/>
    </location>
</feature>
<protein>
    <submittedName>
        <fullName evidence="8">Major Facilitator Superfamily protein</fullName>
    </submittedName>
</protein>
<evidence type="ECO:0000256" key="3">
    <source>
        <dbReference type="ARBA" id="ARBA00022692"/>
    </source>
</evidence>
<dbReference type="PROSITE" id="PS50850">
    <property type="entry name" value="MFS"/>
    <property type="match status" value="1"/>
</dbReference>
<sequence length="485" mass="48241">MSLAVTPPAPTGRARPSTAGVLTALVTTVLSYGLMQTMLVPAVGVLQAALSADTRLTAWAVLTAPLLTSAVLTPLVGTLGDRHDRRRVLLAVLVCFLVATVGAALAPGIGVLLACRAVQGVSLAVVPLSLGLVREALPPDRTAFGTALVSGMVGGGAGLALVVGGLICDLVSWRWLFVVGGLVAVAAIVLVAWFVPAGSGSADGPLDLGGAALLGGGLVALLVALTQGPAWGWASAAVLGLFAASALALALFVVVELRHPHPLVDVRMLRGGPLLVAHLGALLLGAAQFLTYVLVPRIAQLPHGLPPEAAGLVDYGFALSVTGAGLLMLPGTLVMLPASVVTDTVERRLGRRAPLVFGLATTALGCAALAAWHGSEGAVVVGYLVASVGFGFAMAALPRLVNSAVPVARGASANGVNTVARTVGGALGSQLAATMLSSLTVPGGQAPAESGFTAAFWVAAGVSLVGAGLPFLVRTSPADRLATTA</sequence>
<keyword evidence="2" id="KW-0813">Transport</keyword>
<feature type="transmembrane region" description="Helical" evidence="6">
    <location>
        <begin position="315"/>
        <end position="341"/>
    </location>
</feature>
<dbReference type="GO" id="GO:0022857">
    <property type="term" value="F:transmembrane transporter activity"/>
    <property type="evidence" value="ECO:0007669"/>
    <property type="project" value="InterPro"/>
</dbReference>
<feature type="transmembrane region" description="Helical" evidence="6">
    <location>
        <begin position="451"/>
        <end position="473"/>
    </location>
</feature>
<gene>
    <name evidence="8" type="ORF">SAMN05444320_11253</name>
</gene>
<dbReference type="PANTHER" id="PTHR42718">
    <property type="entry name" value="MAJOR FACILITATOR SUPERFAMILY MULTIDRUG TRANSPORTER MFSC"/>
    <property type="match status" value="1"/>
</dbReference>
<keyword evidence="9" id="KW-1185">Reference proteome</keyword>
<comment type="subcellular location">
    <subcellularLocation>
        <location evidence="1">Cell membrane</location>
        <topology evidence="1">Multi-pass membrane protein</topology>
    </subcellularLocation>
</comment>
<reference evidence="8 9" key="1">
    <citation type="submission" date="2016-11" db="EMBL/GenBank/DDBJ databases">
        <authorList>
            <person name="Jaros S."/>
            <person name="Januszkiewicz K."/>
            <person name="Wedrychowicz H."/>
        </authorList>
    </citation>
    <scope>NUCLEOTIDE SEQUENCE [LARGE SCALE GENOMIC DNA]</scope>
    <source>
        <strain evidence="8 9">DSM 44523</strain>
    </source>
</reference>
<feature type="transmembrane region" description="Helical" evidence="6">
    <location>
        <begin position="173"/>
        <end position="194"/>
    </location>
</feature>
<dbReference type="Gene3D" id="1.20.1250.20">
    <property type="entry name" value="MFS general substrate transporter like domains"/>
    <property type="match status" value="2"/>
</dbReference>
<name>A0A1M5LT61_STRHI</name>
<evidence type="ECO:0000256" key="5">
    <source>
        <dbReference type="ARBA" id="ARBA00023136"/>
    </source>
</evidence>
<accession>A0A1M5LT61</accession>
<dbReference type="Pfam" id="PF07690">
    <property type="entry name" value="MFS_1"/>
    <property type="match status" value="1"/>
</dbReference>
<evidence type="ECO:0000256" key="6">
    <source>
        <dbReference type="SAM" id="Phobius"/>
    </source>
</evidence>
<feature type="domain" description="Major facilitator superfamily (MFS) profile" evidence="7">
    <location>
        <begin position="21"/>
        <end position="478"/>
    </location>
</feature>
<feature type="transmembrane region" description="Helical" evidence="6">
    <location>
        <begin position="231"/>
        <end position="255"/>
    </location>
</feature>
<evidence type="ECO:0000256" key="4">
    <source>
        <dbReference type="ARBA" id="ARBA00022989"/>
    </source>
</evidence>
<feature type="transmembrane region" description="Helical" evidence="6">
    <location>
        <begin position="206"/>
        <end position="225"/>
    </location>
</feature>
<dbReference type="InterPro" id="IPR011701">
    <property type="entry name" value="MFS"/>
</dbReference>
<dbReference type="RefSeq" id="WP_083960234.1">
    <property type="nucleotide sequence ID" value="NZ_FQVN01000012.1"/>
</dbReference>
<dbReference type="Proteomes" id="UP000184501">
    <property type="component" value="Unassembled WGS sequence"/>
</dbReference>
<dbReference type="EMBL" id="FQVN01000012">
    <property type="protein sequence ID" value="SHG68314.1"/>
    <property type="molecule type" value="Genomic_DNA"/>
</dbReference>
<evidence type="ECO:0000313" key="9">
    <source>
        <dbReference type="Proteomes" id="UP000184501"/>
    </source>
</evidence>
<dbReference type="OrthoDB" id="4484751at2"/>
<keyword evidence="4 6" id="KW-1133">Transmembrane helix</keyword>
<evidence type="ECO:0000256" key="2">
    <source>
        <dbReference type="ARBA" id="ARBA00022448"/>
    </source>
</evidence>
<keyword evidence="5 6" id="KW-0472">Membrane</keyword>
<organism evidence="8 9">
    <name type="scientific">Streptoalloteichus hindustanus</name>
    <dbReference type="NCBI Taxonomy" id="2017"/>
    <lineage>
        <taxon>Bacteria</taxon>
        <taxon>Bacillati</taxon>
        <taxon>Actinomycetota</taxon>
        <taxon>Actinomycetes</taxon>
        <taxon>Pseudonocardiales</taxon>
        <taxon>Pseudonocardiaceae</taxon>
        <taxon>Streptoalloteichus</taxon>
    </lineage>
</organism>
<dbReference type="AlphaFoldDB" id="A0A1M5LT61"/>
<feature type="transmembrane region" description="Helical" evidence="6">
    <location>
        <begin position="21"/>
        <end position="50"/>
    </location>
</feature>
<evidence type="ECO:0000256" key="1">
    <source>
        <dbReference type="ARBA" id="ARBA00004651"/>
    </source>
</evidence>
<feature type="transmembrane region" description="Helical" evidence="6">
    <location>
        <begin position="378"/>
        <end position="397"/>
    </location>
</feature>
<keyword evidence="3 6" id="KW-0812">Transmembrane</keyword>
<dbReference type="CDD" id="cd17504">
    <property type="entry name" value="MFS_MMR_MDR_like"/>
    <property type="match status" value="1"/>
</dbReference>
<dbReference type="SUPFAM" id="SSF103473">
    <property type="entry name" value="MFS general substrate transporter"/>
    <property type="match status" value="2"/>
</dbReference>
<feature type="transmembrane region" description="Helical" evidence="6">
    <location>
        <begin position="88"/>
        <end position="105"/>
    </location>
</feature>
<dbReference type="GO" id="GO:0005886">
    <property type="term" value="C:plasma membrane"/>
    <property type="evidence" value="ECO:0007669"/>
    <property type="project" value="UniProtKB-SubCell"/>
</dbReference>
<feature type="transmembrane region" description="Helical" evidence="6">
    <location>
        <begin position="145"/>
        <end position="167"/>
    </location>
</feature>
<dbReference type="STRING" id="2017.SAMN05444320_11253"/>
<dbReference type="InterPro" id="IPR020846">
    <property type="entry name" value="MFS_dom"/>
</dbReference>
<feature type="transmembrane region" description="Helical" evidence="6">
    <location>
        <begin position="275"/>
        <end position="295"/>
    </location>
</feature>
<proteinExistence type="predicted"/>
<feature type="transmembrane region" description="Helical" evidence="6">
    <location>
        <begin position="353"/>
        <end position="372"/>
    </location>
</feature>
<evidence type="ECO:0000259" key="7">
    <source>
        <dbReference type="PROSITE" id="PS50850"/>
    </source>
</evidence>
<dbReference type="PANTHER" id="PTHR42718:SF9">
    <property type="entry name" value="MAJOR FACILITATOR SUPERFAMILY MULTIDRUG TRANSPORTER MFSC"/>
    <property type="match status" value="1"/>
</dbReference>
<dbReference type="InterPro" id="IPR036259">
    <property type="entry name" value="MFS_trans_sf"/>
</dbReference>